<evidence type="ECO:0000259" key="12">
    <source>
        <dbReference type="Pfam" id="PF00263"/>
    </source>
</evidence>
<feature type="domain" description="NolW-like" evidence="13">
    <location>
        <begin position="193"/>
        <end position="261"/>
    </location>
</feature>
<dbReference type="Pfam" id="PF21305">
    <property type="entry name" value="type_II_gspD_N0"/>
    <property type="match status" value="1"/>
</dbReference>
<dbReference type="PANTHER" id="PTHR30332:SF24">
    <property type="entry name" value="SECRETIN GSPD-RELATED"/>
    <property type="match status" value="1"/>
</dbReference>
<dbReference type="InterPro" id="IPR005644">
    <property type="entry name" value="NolW-like"/>
</dbReference>
<dbReference type="PANTHER" id="PTHR30332">
    <property type="entry name" value="PROBABLE GENERAL SECRETION PATHWAY PROTEIN D"/>
    <property type="match status" value="1"/>
</dbReference>
<organism evidence="15 16">
    <name type="scientific">Grimontia marina</name>
    <dbReference type="NCBI Taxonomy" id="646534"/>
    <lineage>
        <taxon>Bacteria</taxon>
        <taxon>Pseudomonadati</taxon>
        <taxon>Pseudomonadota</taxon>
        <taxon>Gammaproteobacteria</taxon>
        <taxon>Vibrionales</taxon>
        <taxon>Vibrionaceae</taxon>
        <taxon>Grimontia</taxon>
    </lineage>
</organism>
<evidence type="ECO:0000259" key="13">
    <source>
        <dbReference type="Pfam" id="PF03958"/>
    </source>
</evidence>
<dbReference type="PRINTS" id="PR01032">
    <property type="entry name" value="PHAGEIV"/>
</dbReference>
<dbReference type="InterPro" id="IPR013356">
    <property type="entry name" value="T2SS_GspD"/>
</dbReference>
<dbReference type="InterPro" id="IPR001775">
    <property type="entry name" value="GspD/PilQ"/>
</dbReference>
<evidence type="ECO:0000256" key="2">
    <source>
        <dbReference type="ARBA" id="ARBA00006980"/>
    </source>
</evidence>
<name>A0A128F568_9GAMM</name>
<dbReference type="PRINTS" id="PR00811">
    <property type="entry name" value="BCTERIALGSPD"/>
</dbReference>
<dbReference type="Proteomes" id="UP000073601">
    <property type="component" value="Unassembled WGS sequence"/>
</dbReference>
<dbReference type="Pfam" id="PF03958">
    <property type="entry name" value="Secretin_N"/>
    <property type="match status" value="3"/>
</dbReference>
<evidence type="ECO:0000256" key="11">
    <source>
        <dbReference type="SAM" id="SignalP"/>
    </source>
</evidence>
<evidence type="ECO:0000256" key="7">
    <source>
        <dbReference type="ARBA" id="ARBA00022927"/>
    </source>
</evidence>
<dbReference type="GO" id="GO:0015627">
    <property type="term" value="C:type II protein secretion system complex"/>
    <property type="evidence" value="ECO:0007669"/>
    <property type="project" value="InterPro"/>
</dbReference>
<dbReference type="GO" id="GO:0009279">
    <property type="term" value="C:cell outer membrane"/>
    <property type="evidence" value="ECO:0007669"/>
    <property type="project" value="UniProtKB-SubCell"/>
</dbReference>
<reference evidence="16" key="1">
    <citation type="submission" date="2016-02" db="EMBL/GenBank/DDBJ databases">
        <authorList>
            <person name="Rodrigo-Torres Lidia"/>
            <person name="Arahal R.David."/>
        </authorList>
    </citation>
    <scope>NUCLEOTIDE SEQUENCE [LARGE SCALE GENOMIC DNA]</scope>
    <source>
        <strain evidence="16">CECT 8713</strain>
    </source>
</reference>
<comment type="subcellular location">
    <subcellularLocation>
        <location evidence="1 10">Cell outer membrane</location>
    </subcellularLocation>
</comment>
<protein>
    <submittedName>
        <fullName evidence="15">Type II secretion system protein D</fullName>
    </submittedName>
</protein>
<dbReference type="InterPro" id="IPR049371">
    <property type="entry name" value="GspD-like_N0"/>
</dbReference>
<evidence type="ECO:0000256" key="9">
    <source>
        <dbReference type="ARBA" id="ARBA00023237"/>
    </source>
</evidence>
<dbReference type="OrthoDB" id="9775455at2"/>
<dbReference type="AlphaFoldDB" id="A0A128F568"/>
<keyword evidence="16" id="KW-1185">Reference proteome</keyword>
<dbReference type="Gene3D" id="3.30.1370.120">
    <property type="match status" value="3"/>
</dbReference>
<feature type="chain" id="PRO_5007282039" evidence="11">
    <location>
        <begin position="27"/>
        <end position="672"/>
    </location>
</feature>
<evidence type="ECO:0000256" key="1">
    <source>
        <dbReference type="ARBA" id="ARBA00004442"/>
    </source>
</evidence>
<keyword evidence="9" id="KW-0998">Cell outer membrane</keyword>
<dbReference type="InterPro" id="IPR050810">
    <property type="entry name" value="Bact_Secretion_Sys_Channel"/>
</dbReference>
<feature type="signal peptide" evidence="11">
    <location>
        <begin position="1"/>
        <end position="26"/>
    </location>
</feature>
<feature type="domain" description="NolW-like" evidence="13">
    <location>
        <begin position="269"/>
        <end position="346"/>
    </location>
</feature>
<feature type="domain" description="Type II/III secretion system secretin-like" evidence="12">
    <location>
        <begin position="450"/>
        <end position="612"/>
    </location>
</feature>
<gene>
    <name evidence="15" type="primary">pulD_3</name>
    <name evidence="15" type="ORF">GMA8713_02026</name>
</gene>
<keyword evidence="7" id="KW-0653">Protein transport</keyword>
<dbReference type="InterPro" id="IPR038591">
    <property type="entry name" value="NolW-like_sf"/>
</dbReference>
<evidence type="ECO:0000256" key="3">
    <source>
        <dbReference type="ARBA" id="ARBA00022448"/>
    </source>
</evidence>
<dbReference type="EMBL" id="FIZY01000015">
    <property type="protein sequence ID" value="CZF81918.1"/>
    <property type="molecule type" value="Genomic_DNA"/>
</dbReference>
<comment type="similarity">
    <text evidence="2">Belongs to the bacterial secretin family. GSP D subfamily.</text>
</comment>
<keyword evidence="4" id="KW-1134">Transmembrane beta strand</keyword>
<evidence type="ECO:0000256" key="6">
    <source>
        <dbReference type="ARBA" id="ARBA00022729"/>
    </source>
</evidence>
<proteinExistence type="inferred from homology"/>
<dbReference type="NCBIfam" id="TIGR02517">
    <property type="entry name" value="type_II_gspD"/>
    <property type="match status" value="1"/>
</dbReference>
<evidence type="ECO:0000259" key="14">
    <source>
        <dbReference type="Pfam" id="PF21305"/>
    </source>
</evidence>
<evidence type="ECO:0000313" key="16">
    <source>
        <dbReference type="Proteomes" id="UP000073601"/>
    </source>
</evidence>
<evidence type="ECO:0000256" key="5">
    <source>
        <dbReference type="ARBA" id="ARBA00022692"/>
    </source>
</evidence>
<keyword evidence="6 11" id="KW-0732">Signal</keyword>
<evidence type="ECO:0000256" key="4">
    <source>
        <dbReference type="ARBA" id="ARBA00022452"/>
    </source>
</evidence>
<dbReference type="Pfam" id="PF00263">
    <property type="entry name" value="Secretin"/>
    <property type="match status" value="1"/>
</dbReference>
<keyword evidence="5" id="KW-0812">Transmembrane</keyword>
<dbReference type="RefSeq" id="WP_062708746.1">
    <property type="nucleotide sequence ID" value="NZ_CAWRCI010000015.1"/>
</dbReference>
<evidence type="ECO:0000256" key="10">
    <source>
        <dbReference type="RuleBase" id="RU004004"/>
    </source>
</evidence>
<sequence length="672" mass="72685">MNTWKKRKTSWLVAGVLAMQSMGAWAAEFSASFKGTDIQEFIEIVGRNLEKTIIVDPAVRGKVNVRSYDVLNEDQYYQFFLNVLSVYGFAVVEMENGVLKVVRDKDAKQSAIPVVGDNDNIQGDAVVTRVVSVKNVSVRELSPLLRQLIDNAGAGNVVHYDPANVIMITGRAAVVNRLADIIERVDQAGNKEVEVVNLKHASASEMVRIVESLNKQGDGKSTPELLQPSFVADERTNSVLISGEPQVRDRIRRLISQLDREMATVGNNRVIYLRYAKAEEVVDVLQGVSENLIAEKQGGQKSATGVGGDVKISAHKGTNSLVITAPPDIMRALEGVISQLDIRRAQVLIEAMIVEMSESDGANLGVQWGSLDGGGIQFGNTGVPITNYLAAQEEAKDTTTTESRFDNNNNLVQVPITESGDPTAIAEVLGGVSGLAAGVVFGDWTALVTAVSTNSDSNILSSPSLMVLDNEEASFIVGEEVPVVTGSATGSNNDNPFQTVERKDVGVKLKITPQINEGDSVQLNIEQEISNVLGASGAVDIRFGKRQINTSVLAADQQMIVLSGLIDEQTNESEQKVPLLGDIPILGHLFKSTSSGKTKRNLMLFIKPTIIRTGLTADGITQRKYNYIRAEQIYRAQEEVKLMPGVTTPVLPEFGADLTMPAEVRAIMAELR</sequence>
<keyword evidence="8" id="KW-0472">Membrane</keyword>
<dbReference type="GO" id="GO:0015628">
    <property type="term" value="P:protein secretion by the type II secretion system"/>
    <property type="evidence" value="ECO:0007669"/>
    <property type="project" value="InterPro"/>
</dbReference>
<feature type="domain" description="NolW-like" evidence="13">
    <location>
        <begin position="128"/>
        <end position="189"/>
    </location>
</feature>
<keyword evidence="3 10" id="KW-0813">Transport</keyword>
<evidence type="ECO:0000256" key="8">
    <source>
        <dbReference type="ARBA" id="ARBA00023136"/>
    </source>
</evidence>
<dbReference type="InterPro" id="IPR004846">
    <property type="entry name" value="T2SS/T3SS_dom"/>
</dbReference>
<feature type="domain" description="GspD-like N0" evidence="14">
    <location>
        <begin position="32"/>
        <end position="101"/>
    </location>
</feature>
<accession>A0A128F568</accession>
<evidence type="ECO:0000313" key="15">
    <source>
        <dbReference type="EMBL" id="CZF81918.1"/>
    </source>
</evidence>